<dbReference type="Proteomes" id="UP000779508">
    <property type="component" value="Unassembled WGS sequence"/>
</dbReference>
<dbReference type="PROSITE" id="PS50885">
    <property type="entry name" value="HAMP"/>
    <property type="match status" value="1"/>
</dbReference>
<dbReference type="PROSITE" id="PS50111">
    <property type="entry name" value="CHEMOTAXIS_TRANSDUC_2"/>
    <property type="match status" value="1"/>
</dbReference>
<dbReference type="InterPro" id="IPR004089">
    <property type="entry name" value="MCPsignal_dom"/>
</dbReference>
<dbReference type="Pfam" id="PF02743">
    <property type="entry name" value="dCache_1"/>
    <property type="match status" value="1"/>
</dbReference>
<dbReference type="PANTHER" id="PTHR32089">
    <property type="entry name" value="METHYL-ACCEPTING CHEMOTAXIS PROTEIN MCPB"/>
    <property type="match status" value="1"/>
</dbReference>
<evidence type="ECO:0000259" key="11">
    <source>
        <dbReference type="PROSITE" id="PS50111"/>
    </source>
</evidence>
<reference evidence="13 14" key="1">
    <citation type="submission" date="2021-06" db="EMBL/GenBank/DDBJ databases">
        <authorList>
            <person name="Sun Q."/>
            <person name="Li D."/>
        </authorList>
    </citation>
    <scope>NUCLEOTIDE SEQUENCE [LARGE SCALE GENOMIC DNA]</scope>
    <source>
        <strain evidence="13 14">MSJ-5</strain>
    </source>
</reference>
<keyword evidence="7 9" id="KW-0807">Transducer</keyword>
<dbReference type="CDD" id="cd12912">
    <property type="entry name" value="PDC2_MCP_like"/>
    <property type="match status" value="1"/>
</dbReference>
<organism evidence="13 14">
    <name type="scientific">Alkaliphilus flagellatus</name>
    <dbReference type="NCBI Taxonomy" id="2841507"/>
    <lineage>
        <taxon>Bacteria</taxon>
        <taxon>Bacillati</taxon>
        <taxon>Bacillota</taxon>
        <taxon>Clostridia</taxon>
        <taxon>Peptostreptococcales</taxon>
        <taxon>Natronincolaceae</taxon>
        <taxon>Alkaliphilus</taxon>
    </lineage>
</organism>
<proteinExistence type="inferred from homology"/>
<comment type="caution">
    <text evidence="13">The sequence shown here is derived from an EMBL/GenBank/DDBJ whole genome shotgun (WGS) entry which is preliminary data.</text>
</comment>
<dbReference type="Pfam" id="PF00015">
    <property type="entry name" value="MCPsignal"/>
    <property type="match status" value="1"/>
</dbReference>
<dbReference type="RefSeq" id="WP_216415475.1">
    <property type="nucleotide sequence ID" value="NZ_JAHLQK010000002.1"/>
</dbReference>
<dbReference type="InterPro" id="IPR033479">
    <property type="entry name" value="dCache_1"/>
</dbReference>
<keyword evidence="6 10" id="KW-0472">Membrane</keyword>
<evidence type="ECO:0000256" key="8">
    <source>
        <dbReference type="ARBA" id="ARBA00029447"/>
    </source>
</evidence>
<dbReference type="CDD" id="cd06225">
    <property type="entry name" value="HAMP"/>
    <property type="match status" value="1"/>
</dbReference>
<evidence type="ECO:0000256" key="2">
    <source>
        <dbReference type="ARBA" id="ARBA00022475"/>
    </source>
</evidence>
<evidence type="ECO:0000313" key="13">
    <source>
        <dbReference type="EMBL" id="MBU5675989.1"/>
    </source>
</evidence>
<sequence>MRSIKSRMLISILSIVLVIFTSIIGFFTFKFNSIEEKNAIDYVEAVTEKYVELVQSELEDALTIAETISNAFEGMKQSGNIDRATMNEIMKNTINKNINLVGVWTNWEPNALDGKDSEYANTNYHDHTGRFNPYWNRGSGTVVLEQGADTYDNLDENGLWYQTSKNSKQSAVLKPFTYKLQGKDVTLVSVTSPVIYNDEVVGVVGVDISLDRLQELISGIALYDSGYAQLVTEEGLIVGHKDKERIGKNIFELLDSEEIKQAISNGEQLILEENISFNEEKQILILDPVMTDKTDFKWSFISVIPQDEIYKELNKFITIAIIVSGIGILILIGFILIITQSISRPIVDVSQSIKKLSNFDLSIDKNSKSKQYSNRKDEIGLMSKSLETMQENFISLIKSVSDTSHQVASSSQELTAIIEQSFMASEEIARAIDGIARATNEQANDTEIGAGEVDILGKEIESNKEGVNRLSNAANEVDSLKNDGIKIVEDLVEKTKASNSSVTEISEIIINANQSAEKIENASQMIKSIAEQTNLLALNAAIEAARAGEAGRGFAVVADEIRKLADESNRFAGEITIAIEDLTDKTEYAVGTMQEVSQIIKLQTDSVAITSTKFNGIAFAIENVKEAIESIIQSGLKMENKKEEIIGVIQSLSAISEENAATTEEVSASVEEQASSMAEISNASEALSKLAEEMQDGIAKFKY</sequence>
<keyword evidence="4 10" id="KW-0812">Transmembrane</keyword>
<feature type="transmembrane region" description="Helical" evidence="10">
    <location>
        <begin position="316"/>
        <end position="338"/>
    </location>
</feature>
<dbReference type="InterPro" id="IPR003660">
    <property type="entry name" value="HAMP_dom"/>
</dbReference>
<evidence type="ECO:0000256" key="10">
    <source>
        <dbReference type="SAM" id="Phobius"/>
    </source>
</evidence>
<evidence type="ECO:0000256" key="1">
    <source>
        <dbReference type="ARBA" id="ARBA00004651"/>
    </source>
</evidence>
<protein>
    <submittedName>
        <fullName evidence="13">Methyl-accepting chemotaxis protein</fullName>
    </submittedName>
</protein>
<dbReference type="PANTHER" id="PTHR32089:SF112">
    <property type="entry name" value="LYSOZYME-LIKE PROTEIN-RELATED"/>
    <property type="match status" value="1"/>
</dbReference>
<feature type="domain" description="HAMP" evidence="12">
    <location>
        <begin position="340"/>
        <end position="398"/>
    </location>
</feature>
<name>A0ABS6G0W8_9FIRM</name>
<comment type="similarity">
    <text evidence="8">Belongs to the methyl-accepting chemotaxis (MCP) protein family.</text>
</comment>
<keyword evidence="2" id="KW-1003">Cell membrane</keyword>
<keyword evidence="5 10" id="KW-1133">Transmembrane helix</keyword>
<evidence type="ECO:0000256" key="9">
    <source>
        <dbReference type="PROSITE-ProRule" id="PRU00284"/>
    </source>
</evidence>
<keyword evidence="14" id="KW-1185">Reference proteome</keyword>
<accession>A0ABS6G0W8</accession>
<feature type="domain" description="Methyl-accepting transducer" evidence="11">
    <location>
        <begin position="417"/>
        <end position="674"/>
    </location>
</feature>
<dbReference type="CDD" id="cd12913">
    <property type="entry name" value="PDC1_MCP_like"/>
    <property type="match status" value="1"/>
</dbReference>
<dbReference type="SMART" id="SM00283">
    <property type="entry name" value="MA"/>
    <property type="match status" value="1"/>
</dbReference>
<evidence type="ECO:0000256" key="6">
    <source>
        <dbReference type="ARBA" id="ARBA00023136"/>
    </source>
</evidence>
<evidence type="ECO:0000256" key="5">
    <source>
        <dbReference type="ARBA" id="ARBA00022989"/>
    </source>
</evidence>
<gene>
    <name evidence="13" type="ORF">KQI88_06135</name>
</gene>
<keyword evidence="3" id="KW-0145">Chemotaxis</keyword>
<evidence type="ECO:0000256" key="7">
    <source>
        <dbReference type="ARBA" id="ARBA00023224"/>
    </source>
</evidence>
<evidence type="ECO:0000256" key="4">
    <source>
        <dbReference type="ARBA" id="ARBA00022692"/>
    </source>
</evidence>
<evidence type="ECO:0000256" key="3">
    <source>
        <dbReference type="ARBA" id="ARBA00022500"/>
    </source>
</evidence>
<evidence type="ECO:0000313" key="14">
    <source>
        <dbReference type="Proteomes" id="UP000779508"/>
    </source>
</evidence>
<dbReference type="EMBL" id="JAHLQK010000002">
    <property type="protein sequence ID" value="MBU5675989.1"/>
    <property type="molecule type" value="Genomic_DNA"/>
</dbReference>
<comment type="subcellular location">
    <subcellularLocation>
        <location evidence="1">Cell membrane</location>
        <topology evidence="1">Multi-pass membrane protein</topology>
    </subcellularLocation>
</comment>
<evidence type="ECO:0000259" key="12">
    <source>
        <dbReference type="PROSITE" id="PS50885"/>
    </source>
</evidence>